<comment type="subunit">
    <text evidence="8">Homodimer.</text>
</comment>
<dbReference type="InterPro" id="IPR036291">
    <property type="entry name" value="NAD(P)-bd_dom_sf"/>
</dbReference>
<evidence type="ECO:0000259" key="12">
    <source>
        <dbReference type="Pfam" id="PF01488"/>
    </source>
</evidence>
<dbReference type="RefSeq" id="WP_347436878.1">
    <property type="nucleotide sequence ID" value="NZ_CP089291.1"/>
</dbReference>
<dbReference type="HAMAP" id="MF_00087">
    <property type="entry name" value="Glu_tRNA_reductase"/>
    <property type="match status" value="1"/>
</dbReference>
<proteinExistence type="inferred from homology"/>
<feature type="binding site" evidence="8">
    <location>
        <begin position="189"/>
        <end position="194"/>
    </location>
    <ligand>
        <name>NADP(+)</name>
        <dbReference type="ChEBI" id="CHEBI:58349"/>
    </ligand>
</feature>
<evidence type="ECO:0000256" key="1">
    <source>
        <dbReference type="ARBA" id="ARBA00005059"/>
    </source>
</evidence>
<dbReference type="CDD" id="cd05213">
    <property type="entry name" value="NAD_bind_Glutamyl_tRNA_reduct"/>
    <property type="match status" value="1"/>
</dbReference>
<evidence type="ECO:0000256" key="10">
    <source>
        <dbReference type="SAM" id="MobiDB-lite"/>
    </source>
</evidence>
<feature type="active site" description="Nucleophile" evidence="8">
    <location>
        <position position="50"/>
    </location>
</feature>
<dbReference type="PANTHER" id="PTHR43013">
    <property type="entry name" value="GLUTAMYL-TRNA REDUCTASE"/>
    <property type="match status" value="1"/>
</dbReference>
<comment type="miscellaneous">
    <text evidence="8">During catalysis, the active site Cys acts as a nucleophile attacking the alpha-carbonyl group of tRNA-bound glutamate with the formation of a thioester intermediate between enzyme and glutamate, and the concomitant release of tRNA(Glu). The thioester intermediate is finally reduced by direct hydride transfer from NADPH, to form the product GSA.</text>
</comment>
<dbReference type="SUPFAM" id="SSF51735">
    <property type="entry name" value="NAD(P)-binding Rossmann-fold domains"/>
    <property type="match status" value="1"/>
</dbReference>
<feature type="domain" description="Tetrapyrrole biosynthesis glutamyl-tRNA reductase dimerisation" evidence="11">
    <location>
        <begin position="323"/>
        <end position="419"/>
    </location>
</feature>
<comment type="domain">
    <text evidence="8">Possesses an unusual extended V-shaped dimeric structure with each monomer consisting of three distinct domains arranged along a curved 'spinal' alpha-helix. The N-terminal catalytic domain specifically recognizes the glutamate moiety of the substrate. The second domain is the NADPH-binding domain, and the third C-terminal domain is responsible for dimerization.</text>
</comment>
<dbReference type="NCBIfam" id="NF000744">
    <property type="entry name" value="PRK00045.1-3"/>
    <property type="match status" value="1"/>
</dbReference>
<dbReference type="Pfam" id="PF00745">
    <property type="entry name" value="GlutR_dimer"/>
    <property type="match status" value="1"/>
</dbReference>
<feature type="binding site" evidence="8">
    <location>
        <begin position="49"/>
        <end position="52"/>
    </location>
    <ligand>
        <name>substrate</name>
    </ligand>
</feature>
<comment type="function">
    <text evidence="8">Catalyzes the NADPH-dependent reduction of glutamyl-tRNA(Glu) to glutamate 1-semialdehyde (GSA).</text>
</comment>
<dbReference type="PANTHER" id="PTHR43013:SF1">
    <property type="entry name" value="GLUTAMYL-TRNA REDUCTASE"/>
    <property type="match status" value="1"/>
</dbReference>
<name>A0ABY4CIA1_9BACL</name>
<evidence type="ECO:0000256" key="7">
    <source>
        <dbReference type="ARBA" id="ARBA00047464"/>
    </source>
</evidence>
<keyword evidence="6 8" id="KW-0627">Porphyrin biosynthesis</keyword>
<feature type="compositionally biased region" description="Basic and acidic residues" evidence="10">
    <location>
        <begin position="424"/>
        <end position="435"/>
    </location>
</feature>
<dbReference type="Gene3D" id="3.40.50.720">
    <property type="entry name" value="NAD(P)-binding Rossmann-like Domain"/>
    <property type="match status" value="1"/>
</dbReference>
<feature type="region of interest" description="Disordered" evidence="10">
    <location>
        <begin position="424"/>
        <end position="450"/>
    </location>
</feature>
<evidence type="ECO:0000313" key="14">
    <source>
        <dbReference type="EMBL" id="UOF90185.1"/>
    </source>
</evidence>
<organism evidence="14 15">
    <name type="scientific">Fodinisporobacter ferrooxydans</name>
    <dbReference type="NCBI Taxonomy" id="2901836"/>
    <lineage>
        <taxon>Bacteria</taxon>
        <taxon>Bacillati</taxon>
        <taxon>Bacillota</taxon>
        <taxon>Bacilli</taxon>
        <taxon>Bacillales</taxon>
        <taxon>Alicyclobacillaceae</taxon>
        <taxon>Fodinisporobacter</taxon>
    </lineage>
</organism>
<reference evidence="14" key="1">
    <citation type="submission" date="2021-12" db="EMBL/GenBank/DDBJ databases">
        <title>Alicyclobacillaceae gen. nov., sp. nov., isolated from chalcocite enrichment system.</title>
        <authorList>
            <person name="Jiang Z."/>
        </authorList>
    </citation>
    <scope>NUCLEOTIDE SEQUENCE</scope>
    <source>
        <strain evidence="14">MYW30-H2</strain>
    </source>
</reference>
<dbReference type="NCBIfam" id="TIGR01035">
    <property type="entry name" value="hemA"/>
    <property type="match status" value="1"/>
</dbReference>
<keyword evidence="5 8" id="KW-0560">Oxidoreductase</keyword>
<feature type="binding site" evidence="8">
    <location>
        <begin position="114"/>
        <end position="116"/>
    </location>
    <ligand>
        <name>substrate</name>
    </ligand>
</feature>
<evidence type="ECO:0000259" key="11">
    <source>
        <dbReference type="Pfam" id="PF00745"/>
    </source>
</evidence>
<protein>
    <recommendedName>
        <fullName evidence="3 8">Glutamyl-tRNA reductase</fullName>
        <shortName evidence="8">GluTR</shortName>
        <ecNumber evidence="3 8">1.2.1.70</ecNumber>
    </recommendedName>
</protein>
<dbReference type="SUPFAM" id="SSF69742">
    <property type="entry name" value="Glutamyl tRNA-reductase catalytic, N-terminal domain"/>
    <property type="match status" value="1"/>
</dbReference>
<dbReference type="PROSITE" id="PS00747">
    <property type="entry name" value="GLUTR"/>
    <property type="match status" value="1"/>
</dbReference>
<evidence type="ECO:0000256" key="5">
    <source>
        <dbReference type="ARBA" id="ARBA00023002"/>
    </source>
</evidence>
<dbReference type="Pfam" id="PF01488">
    <property type="entry name" value="Shikimate_DH"/>
    <property type="match status" value="1"/>
</dbReference>
<dbReference type="InterPro" id="IPR006151">
    <property type="entry name" value="Shikm_DH/Glu-tRNA_Rdtase"/>
</dbReference>
<dbReference type="InterPro" id="IPR018214">
    <property type="entry name" value="GluRdtase_CS"/>
</dbReference>
<dbReference type="SUPFAM" id="SSF69075">
    <property type="entry name" value="Glutamyl tRNA-reductase dimerization domain"/>
    <property type="match status" value="1"/>
</dbReference>
<comment type="pathway">
    <text evidence="1 8 9">Porphyrin-containing compound metabolism; protoporphyrin-IX biosynthesis; 5-aminolevulinate from L-glutamyl-tRNA(Glu): step 1/2.</text>
</comment>
<gene>
    <name evidence="8 14" type="primary">hemA</name>
    <name evidence="14" type="ORF">LSG31_20355</name>
</gene>
<comment type="catalytic activity">
    <reaction evidence="7 8 9">
        <text>(S)-4-amino-5-oxopentanoate + tRNA(Glu) + NADP(+) = L-glutamyl-tRNA(Glu) + NADPH + H(+)</text>
        <dbReference type="Rhea" id="RHEA:12344"/>
        <dbReference type="Rhea" id="RHEA-COMP:9663"/>
        <dbReference type="Rhea" id="RHEA-COMP:9680"/>
        <dbReference type="ChEBI" id="CHEBI:15378"/>
        <dbReference type="ChEBI" id="CHEBI:57501"/>
        <dbReference type="ChEBI" id="CHEBI:57783"/>
        <dbReference type="ChEBI" id="CHEBI:58349"/>
        <dbReference type="ChEBI" id="CHEBI:78442"/>
        <dbReference type="ChEBI" id="CHEBI:78520"/>
        <dbReference type="EC" id="1.2.1.70"/>
    </reaction>
</comment>
<dbReference type="InterPro" id="IPR036343">
    <property type="entry name" value="GluRdtase_N_sf"/>
</dbReference>
<evidence type="ECO:0000256" key="3">
    <source>
        <dbReference type="ARBA" id="ARBA00012970"/>
    </source>
</evidence>
<feature type="domain" description="Quinate/shikimate 5-dehydrogenase/glutamyl-tRNA reductase" evidence="12">
    <location>
        <begin position="171"/>
        <end position="306"/>
    </location>
</feature>
<accession>A0ABY4CIA1</accession>
<evidence type="ECO:0000256" key="6">
    <source>
        <dbReference type="ARBA" id="ARBA00023244"/>
    </source>
</evidence>
<dbReference type="Gene3D" id="3.30.460.30">
    <property type="entry name" value="Glutamyl-tRNA reductase, N-terminal domain"/>
    <property type="match status" value="1"/>
</dbReference>
<evidence type="ECO:0000256" key="8">
    <source>
        <dbReference type="HAMAP-Rule" id="MF_00087"/>
    </source>
</evidence>
<feature type="binding site" evidence="8">
    <location>
        <position position="109"/>
    </location>
    <ligand>
        <name>substrate</name>
    </ligand>
</feature>
<dbReference type="EMBL" id="CP089291">
    <property type="protein sequence ID" value="UOF90185.1"/>
    <property type="molecule type" value="Genomic_DNA"/>
</dbReference>
<dbReference type="Proteomes" id="UP000830167">
    <property type="component" value="Chromosome"/>
</dbReference>
<dbReference type="Pfam" id="PF05201">
    <property type="entry name" value="GlutR_N"/>
    <property type="match status" value="1"/>
</dbReference>
<dbReference type="InterPro" id="IPR036453">
    <property type="entry name" value="GluRdtase_dimer_dom_sf"/>
</dbReference>
<dbReference type="GO" id="GO:0008883">
    <property type="term" value="F:glutamyl-tRNA reductase activity"/>
    <property type="evidence" value="ECO:0007669"/>
    <property type="project" value="UniProtKB-EC"/>
</dbReference>
<evidence type="ECO:0000259" key="13">
    <source>
        <dbReference type="Pfam" id="PF05201"/>
    </source>
</evidence>
<dbReference type="EC" id="1.2.1.70" evidence="3 8"/>
<keyword evidence="15" id="KW-1185">Reference proteome</keyword>
<comment type="similarity">
    <text evidence="2 8 9">Belongs to the glutamyl-tRNA reductase family.</text>
</comment>
<feature type="site" description="Important for activity" evidence="8">
    <location>
        <position position="99"/>
    </location>
</feature>
<dbReference type="InterPro" id="IPR015895">
    <property type="entry name" value="4pyrrol_synth_GluRdtase_N"/>
</dbReference>
<keyword evidence="4 8" id="KW-0521">NADP</keyword>
<dbReference type="InterPro" id="IPR015896">
    <property type="entry name" value="4pyrrol_synth_GluRdtase_dimer"/>
</dbReference>
<evidence type="ECO:0000256" key="4">
    <source>
        <dbReference type="ARBA" id="ARBA00022857"/>
    </source>
</evidence>
<dbReference type="InterPro" id="IPR000343">
    <property type="entry name" value="4pyrrol_synth_GluRdtase"/>
</dbReference>
<evidence type="ECO:0000313" key="15">
    <source>
        <dbReference type="Proteomes" id="UP000830167"/>
    </source>
</evidence>
<evidence type="ECO:0000256" key="9">
    <source>
        <dbReference type="RuleBase" id="RU000584"/>
    </source>
</evidence>
<sequence length="472" mass="52384">MHIMVIGLNYRTAPVELREKFSLSETAQREALTYLHGTRSILESVIVSTCNRTEIYALVTSLHAGTEFFQWFLARLAGVDRDSFTSHSYIYTGSDAVRHLFRVSAGLDSMVLGETQILGQVRNSYQLAHELGCIGSIFHTLFRKAVEVGKRAHTETQIGQNAVSVSYAAVELAKKIFSELSGKTMLIIGAGKMSELTAKHLNANGATKVLVANRTYERAQELADRFFGQALDLGRLDMALQEADIVISSTGSQGYVVERGQVSAIMKKRRNRPLFFIDIAVPRDLDPDLNKLDNVYLYDIDDLEHVIAANLEERAREAEKIGVIIAEELVAFRQWMNEQEVIPLITAMRGKGIAIQESVMDSLLNKLPGLSEREQKILQKHTMSIVNQLLRDPIVQLKQMATEADAAKNMDMACRLFGIQPDGETAKASESDERAAAQTQEKLQSAKDRSSFELGRLSSLFGEACPVTTLSP</sequence>
<dbReference type="PIRSF" id="PIRSF000445">
    <property type="entry name" value="4pyrrol_synth_GluRdtase"/>
    <property type="match status" value="1"/>
</dbReference>
<evidence type="ECO:0000256" key="2">
    <source>
        <dbReference type="ARBA" id="ARBA00005916"/>
    </source>
</evidence>
<feature type="binding site" evidence="8">
    <location>
        <position position="120"/>
    </location>
    <ligand>
        <name>substrate</name>
    </ligand>
</feature>
<feature type="domain" description="Glutamyl-tRNA reductase N-terminal" evidence="13">
    <location>
        <begin position="6"/>
        <end position="156"/>
    </location>
</feature>